<evidence type="ECO:0000313" key="3">
    <source>
        <dbReference type="EMBL" id="CAE0405805.1"/>
    </source>
</evidence>
<dbReference type="Pfam" id="PF08718">
    <property type="entry name" value="GLTP"/>
    <property type="match status" value="1"/>
</dbReference>
<reference evidence="3" key="1">
    <citation type="submission" date="2021-01" db="EMBL/GenBank/DDBJ databases">
        <authorList>
            <person name="Corre E."/>
            <person name="Pelletier E."/>
            <person name="Niang G."/>
            <person name="Scheremetjew M."/>
            <person name="Finn R."/>
            <person name="Kale V."/>
            <person name="Holt S."/>
            <person name="Cochrane G."/>
            <person name="Meng A."/>
            <person name="Brown T."/>
            <person name="Cohen L."/>
        </authorList>
    </citation>
    <scope>NUCLEOTIDE SEQUENCE</scope>
    <source>
        <strain evidence="3">CCMP127</strain>
    </source>
</reference>
<dbReference type="Gene3D" id="1.10.3520.10">
    <property type="entry name" value="Glycolipid transfer protein"/>
    <property type="match status" value="1"/>
</dbReference>
<evidence type="ECO:0000256" key="1">
    <source>
        <dbReference type="SAM" id="SignalP"/>
    </source>
</evidence>
<keyword evidence="1" id="KW-0732">Signal</keyword>
<dbReference type="GO" id="GO:1902388">
    <property type="term" value="F:ceramide 1-phosphate transfer activity"/>
    <property type="evidence" value="ECO:0007669"/>
    <property type="project" value="TreeGrafter"/>
</dbReference>
<protein>
    <recommendedName>
        <fullName evidence="2">Glycolipid transfer protein domain-containing protein</fullName>
    </recommendedName>
</protein>
<evidence type="ECO:0000259" key="2">
    <source>
        <dbReference type="Pfam" id="PF08718"/>
    </source>
</evidence>
<dbReference type="EMBL" id="HBIM01004412">
    <property type="protein sequence ID" value="CAE0405805.1"/>
    <property type="molecule type" value="Transcribed_RNA"/>
</dbReference>
<dbReference type="GO" id="GO:1902387">
    <property type="term" value="F:ceramide 1-phosphate binding"/>
    <property type="evidence" value="ECO:0007669"/>
    <property type="project" value="TreeGrafter"/>
</dbReference>
<name>A0A7S3L0T6_9STRA</name>
<dbReference type="PANTHER" id="PTHR10219:SF43">
    <property type="entry name" value="GLYCOLIPID TRANSFER PROTEIN DOMAIN-CONTAINING PROTEIN"/>
    <property type="match status" value="1"/>
</dbReference>
<organism evidence="3">
    <name type="scientific">Amphora coffeiformis</name>
    <dbReference type="NCBI Taxonomy" id="265554"/>
    <lineage>
        <taxon>Eukaryota</taxon>
        <taxon>Sar</taxon>
        <taxon>Stramenopiles</taxon>
        <taxon>Ochrophyta</taxon>
        <taxon>Bacillariophyta</taxon>
        <taxon>Bacillariophyceae</taxon>
        <taxon>Bacillariophycidae</taxon>
        <taxon>Thalassiophysales</taxon>
        <taxon>Catenulaceae</taxon>
        <taxon>Amphora</taxon>
    </lineage>
</organism>
<sequence>MLRIRTKTFLTTLLVAQLAYQLQTGVLLNADAMAVSVISRPAGPTRVARAVAWGLLNPFRTNQPLEKDAGETPVYNLGLRSTKISQVDMQGQISTATHTLRAGDIAVRAAPSKRRVKVYRIDEMQADSMANDYMRAIPSPSKVDVKTTATTKTQAEVKTNSLVGSLVQPFQACLDQSCEDIDLDRLVTACKRYTDAVYSFGQKAMSENLKQNLKNIEAAKAHAPKEYQTTVRKLLEYEKANGVRPDGGKLKNGSAAMSLLWIRRSLAFQHRLNECLVEQPDLATSEAAMLAYEQEVQPFHSWGLQKLFKMNLRASTAPRPKTLAQLRGSPCDELDPTEEAMTIAELKSLDETWKPLLHEWKSIFETLDLEDDSKA</sequence>
<gene>
    <name evidence="3" type="ORF">ACOF00016_LOCUS3771</name>
</gene>
<dbReference type="SUPFAM" id="SSF110004">
    <property type="entry name" value="Glycolipid transfer protein, GLTP"/>
    <property type="match status" value="1"/>
</dbReference>
<dbReference type="PANTHER" id="PTHR10219">
    <property type="entry name" value="GLYCOLIPID TRANSFER PROTEIN-RELATED"/>
    <property type="match status" value="1"/>
</dbReference>
<dbReference type="GO" id="GO:0016020">
    <property type="term" value="C:membrane"/>
    <property type="evidence" value="ECO:0007669"/>
    <property type="project" value="TreeGrafter"/>
</dbReference>
<feature type="signal peptide" evidence="1">
    <location>
        <begin position="1"/>
        <end position="21"/>
    </location>
</feature>
<dbReference type="AlphaFoldDB" id="A0A7S3L0T6"/>
<feature type="domain" description="Glycolipid transfer protein" evidence="2">
    <location>
        <begin position="181"/>
        <end position="314"/>
    </location>
</feature>
<feature type="chain" id="PRO_5031074634" description="Glycolipid transfer protein domain-containing protein" evidence="1">
    <location>
        <begin position="22"/>
        <end position="375"/>
    </location>
</feature>
<dbReference type="GO" id="GO:0005829">
    <property type="term" value="C:cytosol"/>
    <property type="evidence" value="ECO:0007669"/>
    <property type="project" value="TreeGrafter"/>
</dbReference>
<dbReference type="InterPro" id="IPR036497">
    <property type="entry name" value="GLTP_sf"/>
</dbReference>
<accession>A0A7S3L0T6</accession>
<dbReference type="InterPro" id="IPR014830">
    <property type="entry name" value="Glycolipid_transfer_prot_dom"/>
</dbReference>
<proteinExistence type="predicted"/>